<keyword evidence="3" id="KW-0808">Transferase</keyword>
<evidence type="ECO:0000256" key="6">
    <source>
        <dbReference type="ARBA" id="ARBA00022840"/>
    </source>
</evidence>
<evidence type="ECO:0000256" key="2">
    <source>
        <dbReference type="ARBA" id="ARBA00022527"/>
    </source>
</evidence>
<evidence type="ECO:0000256" key="4">
    <source>
        <dbReference type="ARBA" id="ARBA00022741"/>
    </source>
</evidence>
<keyword evidence="4" id="KW-0547">Nucleotide-binding</keyword>
<dbReference type="Gene3D" id="3.30.200.20">
    <property type="entry name" value="Phosphorylase Kinase, domain 1"/>
    <property type="match status" value="1"/>
</dbReference>
<dbReference type="Proteomes" id="UP001610446">
    <property type="component" value="Unassembled WGS sequence"/>
</dbReference>
<reference evidence="9 10" key="1">
    <citation type="submission" date="2024-07" db="EMBL/GenBank/DDBJ databases">
        <title>Section-level genome sequencing and comparative genomics of Aspergillus sections Usti and Cavernicolus.</title>
        <authorList>
            <consortium name="Lawrence Berkeley National Laboratory"/>
            <person name="Nybo J.L."/>
            <person name="Vesth T.C."/>
            <person name="Theobald S."/>
            <person name="Frisvad J.C."/>
            <person name="Larsen T.O."/>
            <person name="Kjaerboelling I."/>
            <person name="Rothschild-Mancinelli K."/>
            <person name="Lyhne E.K."/>
            <person name="Kogle M.E."/>
            <person name="Barry K."/>
            <person name="Clum A."/>
            <person name="Na H."/>
            <person name="Ledsgaard L."/>
            <person name="Lin J."/>
            <person name="Lipzen A."/>
            <person name="Kuo A."/>
            <person name="Riley R."/>
            <person name="Mondo S."/>
            <person name="Labutti K."/>
            <person name="Haridas S."/>
            <person name="Pangalinan J."/>
            <person name="Salamov A.A."/>
            <person name="Simmons B.A."/>
            <person name="Magnuson J.K."/>
            <person name="Chen J."/>
            <person name="Drula E."/>
            <person name="Henrissat B."/>
            <person name="Wiebenga A."/>
            <person name="Lubbers R.J."/>
            <person name="Gomes A.C."/>
            <person name="Makela M.R."/>
            <person name="Stajich J."/>
            <person name="Grigoriev I.V."/>
            <person name="Mortensen U.H."/>
            <person name="De Vries R.P."/>
            <person name="Baker S.E."/>
            <person name="Andersen M.R."/>
        </authorList>
    </citation>
    <scope>NUCLEOTIDE SEQUENCE [LARGE SCALE GENOMIC DNA]</scope>
    <source>
        <strain evidence="9 10">CBS 123904</strain>
    </source>
</reference>
<evidence type="ECO:0000256" key="7">
    <source>
        <dbReference type="ARBA" id="ARBA00047899"/>
    </source>
</evidence>
<dbReference type="InterPro" id="IPR051334">
    <property type="entry name" value="SRPK"/>
</dbReference>
<keyword evidence="10" id="KW-1185">Reference proteome</keyword>
<comment type="catalytic activity">
    <reaction evidence="8">
        <text>L-seryl-[protein] + ATP = O-phospho-L-seryl-[protein] + ADP + H(+)</text>
        <dbReference type="Rhea" id="RHEA:17989"/>
        <dbReference type="Rhea" id="RHEA-COMP:9863"/>
        <dbReference type="Rhea" id="RHEA-COMP:11604"/>
        <dbReference type="ChEBI" id="CHEBI:15378"/>
        <dbReference type="ChEBI" id="CHEBI:29999"/>
        <dbReference type="ChEBI" id="CHEBI:30616"/>
        <dbReference type="ChEBI" id="CHEBI:83421"/>
        <dbReference type="ChEBI" id="CHEBI:456216"/>
        <dbReference type="EC" id="2.7.11.1"/>
    </reaction>
</comment>
<proteinExistence type="predicted"/>
<dbReference type="EMBL" id="JBFXLU010000144">
    <property type="protein sequence ID" value="KAL2838563.1"/>
    <property type="molecule type" value="Genomic_DNA"/>
</dbReference>
<dbReference type="InterPro" id="IPR011009">
    <property type="entry name" value="Kinase-like_dom_sf"/>
</dbReference>
<evidence type="ECO:0000256" key="8">
    <source>
        <dbReference type="ARBA" id="ARBA00048679"/>
    </source>
</evidence>
<evidence type="ECO:0000256" key="5">
    <source>
        <dbReference type="ARBA" id="ARBA00022777"/>
    </source>
</evidence>
<organism evidence="9 10">
    <name type="scientific">Aspergillus pseudoustus</name>
    <dbReference type="NCBI Taxonomy" id="1810923"/>
    <lineage>
        <taxon>Eukaryota</taxon>
        <taxon>Fungi</taxon>
        <taxon>Dikarya</taxon>
        <taxon>Ascomycota</taxon>
        <taxon>Pezizomycotina</taxon>
        <taxon>Eurotiomycetes</taxon>
        <taxon>Eurotiomycetidae</taxon>
        <taxon>Eurotiales</taxon>
        <taxon>Aspergillaceae</taxon>
        <taxon>Aspergillus</taxon>
        <taxon>Aspergillus subgen. Nidulantes</taxon>
    </lineage>
</organism>
<evidence type="ECO:0000256" key="3">
    <source>
        <dbReference type="ARBA" id="ARBA00022679"/>
    </source>
</evidence>
<keyword evidence="5" id="KW-0418">Kinase</keyword>
<keyword evidence="6" id="KW-0067">ATP-binding</keyword>
<dbReference type="EC" id="2.7.11.1" evidence="1"/>
<dbReference type="PANTHER" id="PTHR47634">
    <property type="entry name" value="PROTEIN KINASE DOMAIN-CONTAINING PROTEIN-RELATED"/>
    <property type="match status" value="1"/>
</dbReference>
<protein>
    <recommendedName>
        <fullName evidence="1">non-specific serine/threonine protein kinase</fullName>
        <ecNumber evidence="1">2.7.11.1</ecNumber>
    </recommendedName>
</protein>
<dbReference type="PANTHER" id="PTHR47634:SF9">
    <property type="entry name" value="PROTEIN KINASE DOMAIN-CONTAINING PROTEIN-RELATED"/>
    <property type="match status" value="1"/>
</dbReference>
<evidence type="ECO:0000256" key="1">
    <source>
        <dbReference type="ARBA" id="ARBA00012513"/>
    </source>
</evidence>
<sequence>MAEPEPIVYNWIRGVEALEGYQPGGYPVMVGDTLNDRYRVVDQLHSGGYSSVWLARDNHQRQYVALNVCTADAHPRETKVLRVLSVSGAGRGLVPSLLDGFRVEGPNGTHTCYTVTPAQCNLVRFLQSSFPA</sequence>
<dbReference type="SUPFAM" id="SSF56112">
    <property type="entry name" value="Protein kinase-like (PK-like)"/>
    <property type="match status" value="1"/>
</dbReference>
<evidence type="ECO:0000313" key="10">
    <source>
        <dbReference type="Proteomes" id="UP001610446"/>
    </source>
</evidence>
<evidence type="ECO:0000313" key="9">
    <source>
        <dbReference type="EMBL" id="KAL2838563.1"/>
    </source>
</evidence>
<name>A0ABR4JEU5_9EURO</name>
<accession>A0ABR4JEU5</accession>
<comment type="catalytic activity">
    <reaction evidence="7">
        <text>L-threonyl-[protein] + ATP = O-phospho-L-threonyl-[protein] + ADP + H(+)</text>
        <dbReference type="Rhea" id="RHEA:46608"/>
        <dbReference type="Rhea" id="RHEA-COMP:11060"/>
        <dbReference type="Rhea" id="RHEA-COMP:11605"/>
        <dbReference type="ChEBI" id="CHEBI:15378"/>
        <dbReference type="ChEBI" id="CHEBI:30013"/>
        <dbReference type="ChEBI" id="CHEBI:30616"/>
        <dbReference type="ChEBI" id="CHEBI:61977"/>
        <dbReference type="ChEBI" id="CHEBI:456216"/>
        <dbReference type="EC" id="2.7.11.1"/>
    </reaction>
</comment>
<gene>
    <name evidence="9" type="ORF">BJY01DRAFT_34218</name>
</gene>
<comment type="caution">
    <text evidence="9">The sequence shown here is derived from an EMBL/GenBank/DDBJ whole genome shotgun (WGS) entry which is preliminary data.</text>
</comment>
<keyword evidence="2" id="KW-0723">Serine/threonine-protein kinase</keyword>